<organism evidence="5 6">
    <name type="scientific">Selenihalanaerobacter shriftii</name>
    <dbReference type="NCBI Taxonomy" id="142842"/>
    <lineage>
        <taxon>Bacteria</taxon>
        <taxon>Bacillati</taxon>
        <taxon>Bacillota</taxon>
        <taxon>Clostridia</taxon>
        <taxon>Halanaerobiales</taxon>
        <taxon>Halobacteroidaceae</taxon>
        <taxon>Selenihalanaerobacter</taxon>
    </lineage>
</organism>
<keyword evidence="3" id="KW-0597">Phosphoprotein</keyword>
<dbReference type="STRING" id="142842.SAMN02745118_01056"/>
<reference evidence="6" key="1">
    <citation type="submission" date="2017-02" db="EMBL/GenBank/DDBJ databases">
        <authorList>
            <person name="Varghese N."/>
            <person name="Submissions S."/>
        </authorList>
    </citation>
    <scope>NUCLEOTIDE SEQUENCE [LARGE SCALE GENOMIC DNA]</scope>
    <source>
        <strain evidence="6">ATCC BAA-73</strain>
    </source>
</reference>
<feature type="domain" description="Response regulatory" evidence="4">
    <location>
        <begin position="4"/>
        <end position="119"/>
    </location>
</feature>
<sequence>MGKKALVADDAIFMRLMFKDMLKEVGFEVVGRAKNGIEVVELYKKFKPNLVILDIVMPGVDGLTALKRILKIDPEANILVCSAMDSESIIIEAIKNGAKDFLIKPVHPDKFKKAINKIF</sequence>
<keyword evidence="6" id="KW-1185">Reference proteome</keyword>
<protein>
    <recommendedName>
        <fullName evidence="1">Stage 0 sporulation protein A homolog</fullName>
    </recommendedName>
</protein>
<dbReference type="SMART" id="SM00448">
    <property type="entry name" value="REC"/>
    <property type="match status" value="1"/>
</dbReference>
<evidence type="ECO:0000256" key="1">
    <source>
        <dbReference type="ARBA" id="ARBA00018672"/>
    </source>
</evidence>
<dbReference type="GO" id="GO:0000160">
    <property type="term" value="P:phosphorelay signal transduction system"/>
    <property type="evidence" value="ECO:0007669"/>
    <property type="project" value="InterPro"/>
</dbReference>
<evidence type="ECO:0000259" key="4">
    <source>
        <dbReference type="PROSITE" id="PS50110"/>
    </source>
</evidence>
<accession>A0A1T4LA86</accession>
<dbReference type="InterPro" id="IPR001789">
    <property type="entry name" value="Sig_transdc_resp-reg_receiver"/>
</dbReference>
<name>A0A1T4LA86_9FIRM</name>
<dbReference type="Gene3D" id="3.40.50.2300">
    <property type="match status" value="1"/>
</dbReference>
<evidence type="ECO:0000313" key="5">
    <source>
        <dbReference type="EMBL" id="SJZ51478.1"/>
    </source>
</evidence>
<dbReference type="Proteomes" id="UP000190625">
    <property type="component" value="Unassembled WGS sequence"/>
</dbReference>
<dbReference type="OrthoDB" id="9797769at2"/>
<dbReference type="PANTHER" id="PTHR43228">
    <property type="entry name" value="TWO-COMPONENT RESPONSE REGULATOR"/>
    <property type="match status" value="1"/>
</dbReference>
<dbReference type="InterPro" id="IPR011006">
    <property type="entry name" value="CheY-like_superfamily"/>
</dbReference>
<gene>
    <name evidence="5" type="ORF">SAMN02745118_01056</name>
</gene>
<comment type="function">
    <text evidence="2">May play the central regulatory role in sporulation. It may be an element of the effector pathway responsible for the activation of sporulation genes in response to nutritional stress. Spo0A may act in concert with spo0H (a sigma factor) to control the expression of some genes that are critical to the sporulation process.</text>
</comment>
<dbReference type="RefSeq" id="WP_078809553.1">
    <property type="nucleotide sequence ID" value="NZ_FUWM01000008.1"/>
</dbReference>
<evidence type="ECO:0000256" key="3">
    <source>
        <dbReference type="PROSITE-ProRule" id="PRU00169"/>
    </source>
</evidence>
<proteinExistence type="predicted"/>
<feature type="modified residue" description="4-aspartylphosphate" evidence="3">
    <location>
        <position position="54"/>
    </location>
</feature>
<dbReference type="Pfam" id="PF00072">
    <property type="entry name" value="Response_reg"/>
    <property type="match status" value="1"/>
</dbReference>
<evidence type="ECO:0000256" key="2">
    <source>
        <dbReference type="ARBA" id="ARBA00024867"/>
    </source>
</evidence>
<dbReference type="EMBL" id="FUWM01000008">
    <property type="protein sequence ID" value="SJZ51478.1"/>
    <property type="molecule type" value="Genomic_DNA"/>
</dbReference>
<dbReference type="PANTHER" id="PTHR43228:SF1">
    <property type="entry name" value="TWO-COMPONENT RESPONSE REGULATOR ARR22"/>
    <property type="match status" value="1"/>
</dbReference>
<dbReference type="AlphaFoldDB" id="A0A1T4LA86"/>
<evidence type="ECO:0000313" key="6">
    <source>
        <dbReference type="Proteomes" id="UP000190625"/>
    </source>
</evidence>
<dbReference type="SUPFAM" id="SSF52172">
    <property type="entry name" value="CheY-like"/>
    <property type="match status" value="1"/>
</dbReference>
<dbReference type="PROSITE" id="PS50110">
    <property type="entry name" value="RESPONSE_REGULATORY"/>
    <property type="match status" value="1"/>
</dbReference>
<dbReference type="InterPro" id="IPR052048">
    <property type="entry name" value="ST_Response_Regulator"/>
</dbReference>